<gene>
    <name evidence="1" type="ORF">H6G24_12665</name>
</gene>
<comment type="caution">
    <text evidence="1">The sequence shown here is derived from an EMBL/GenBank/DDBJ whole genome shotgun (WGS) entry which is preliminary data.</text>
</comment>
<name>A0ABR8AAM9_9CYAN</name>
<proteinExistence type="predicted"/>
<dbReference type="Proteomes" id="UP000658514">
    <property type="component" value="Unassembled WGS sequence"/>
</dbReference>
<dbReference type="EMBL" id="JACJQH010000017">
    <property type="protein sequence ID" value="MBD2196343.1"/>
    <property type="molecule type" value="Genomic_DNA"/>
</dbReference>
<evidence type="ECO:0000313" key="1">
    <source>
        <dbReference type="EMBL" id="MBD2196343.1"/>
    </source>
</evidence>
<protein>
    <submittedName>
        <fullName evidence="1">Uncharacterized protein</fullName>
    </submittedName>
</protein>
<reference evidence="1 2" key="1">
    <citation type="journal article" date="2020" name="ISME J.">
        <title>Comparative genomics reveals insights into cyanobacterial evolution and habitat adaptation.</title>
        <authorList>
            <person name="Chen M.Y."/>
            <person name="Teng W.K."/>
            <person name="Zhao L."/>
            <person name="Hu C.X."/>
            <person name="Zhou Y.K."/>
            <person name="Han B.P."/>
            <person name="Song L.R."/>
            <person name="Shu W.S."/>
        </authorList>
    </citation>
    <scope>NUCLEOTIDE SEQUENCE [LARGE SCALE GENOMIC DNA]</scope>
    <source>
        <strain evidence="1 2">FACHB-288</strain>
    </source>
</reference>
<sequence>MATEKDVKRYLAYWFQLGKKVVVGNGMASLLPQPVLKGDSYSSEFENCWQEIRDRADESYLEGTSETIGELLTPTWEMLPCSRCNMPVAMRNLGMPALSCPCHNLPSWPNTDLPSPRSPVSTQEQLQLIRDRLWQKQSSSNVNS</sequence>
<keyword evidence="2" id="KW-1185">Reference proteome</keyword>
<evidence type="ECO:0000313" key="2">
    <source>
        <dbReference type="Proteomes" id="UP000658514"/>
    </source>
</evidence>
<organism evidence="1 2">
    <name type="scientific">Calothrix parietina FACHB-288</name>
    <dbReference type="NCBI Taxonomy" id="2692896"/>
    <lineage>
        <taxon>Bacteria</taxon>
        <taxon>Bacillati</taxon>
        <taxon>Cyanobacteriota</taxon>
        <taxon>Cyanophyceae</taxon>
        <taxon>Nostocales</taxon>
        <taxon>Calotrichaceae</taxon>
        <taxon>Calothrix</taxon>
    </lineage>
</organism>
<accession>A0ABR8AAM9</accession>
<dbReference type="RefSeq" id="WP_190542362.1">
    <property type="nucleotide sequence ID" value="NZ_CAWPNO010000048.1"/>
</dbReference>